<accession>A0A1H7Z3L2</accession>
<feature type="chain" id="PRO_5010253027" evidence="2">
    <location>
        <begin position="30"/>
        <end position="77"/>
    </location>
</feature>
<proteinExistence type="predicted"/>
<reference evidence="4" key="1">
    <citation type="submission" date="2016-10" db="EMBL/GenBank/DDBJ databases">
        <authorList>
            <person name="Varghese N."/>
        </authorList>
    </citation>
    <scope>NUCLEOTIDE SEQUENCE [LARGE SCALE GENOMIC DNA]</scope>
    <source>
        <strain evidence="4">DSM 45096 / BCRC 16803 / CGMCC 4.1857 / CIP 109030 / JCM 12277 / KCTC 19219 / NBRC 100920 / 33214</strain>
    </source>
</reference>
<feature type="region of interest" description="Disordered" evidence="1">
    <location>
        <begin position="43"/>
        <end position="77"/>
    </location>
</feature>
<evidence type="ECO:0000313" key="4">
    <source>
        <dbReference type="Proteomes" id="UP000183015"/>
    </source>
</evidence>
<protein>
    <submittedName>
        <fullName evidence="3">Uncharacterized protein</fullName>
    </submittedName>
</protein>
<feature type="signal peptide" evidence="2">
    <location>
        <begin position="1"/>
        <end position="29"/>
    </location>
</feature>
<feature type="compositionally biased region" description="Low complexity" evidence="1">
    <location>
        <begin position="54"/>
        <end position="65"/>
    </location>
</feature>
<name>A0A1H7Z3L2_STRJI</name>
<dbReference type="EMBL" id="FOAZ01000032">
    <property type="protein sequence ID" value="SEM52148.1"/>
    <property type="molecule type" value="Genomic_DNA"/>
</dbReference>
<evidence type="ECO:0000313" key="3">
    <source>
        <dbReference type="EMBL" id="SEM52148.1"/>
    </source>
</evidence>
<keyword evidence="4" id="KW-1185">Reference proteome</keyword>
<gene>
    <name evidence="3" type="ORF">SAMN05414137_13215</name>
</gene>
<evidence type="ECO:0000256" key="1">
    <source>
        <dbReference type="SAM" id="MobiDB-lite"/>
    </source>
</evidence>
<dbReference type="STRING" id="235985.SAMN05414137_13215"/>
<sequence length="77" mass="8051">MRALTLRQRMTAVAATLSLAALGTLTATATATARGRCDRRVGVGGLRDRLSPRTGGAPAATPGAPWHHHPLLAKERN</sequence>
<dbReference type="AlphaFoldDB" id="A0A1H7Z3L2"/>
<dbReference type="Proteomes" id="UP000183015">
    <property type="component" value="Unassembled WGS sequence"/>
</dbReference>
<organism evidence="3 4">
    <name type="scientific">Streptacidiphilus jiangxiensis</name>
    <dbReference type="NCBI Taxonomy" id="235985"/>
    <lineage>
        <taxon>Bacteria</taxon>
        <taxon>Bacillati</taxon>
        <taxon>Actinomycetota</taxon>
        <taxon>Actinomycetes</taxon>
        <taxon>Kitasatosporales</taxon>
        <taxon>Streptomycetaceae</taxon>
        <taxon>Streptacidiphilus</taxon>
    </lineage>
</organism>
<keyword evidence="2" id="KW-0732">Signal</keyword>
<evidence type="ECO:0000256" key="2">
    <source>
        <dbReference type="SAM" id="SignalP"/>
    </source>
</evidence>